<proteinExistence type="predicted"/>
<feature type="chain" id="PRO_5001605737" evidence="1">
    <location>
        <begin position="25"/>
        <end position="163"/>
    </location>
</feature>
<dbReference type="AlphaFoldDB" id="A0A061RDN0"/>
<name>A0A061RDN0_9CHLO</name>
<reference evidence="2" key="1">
    <citation type="submission" date="2014-05" db="EMBL/GenBank/DDBJ databases">
        <title>The transcriptome of the halophilic microalga Tetraselmis sp. GSL018 isolated from the Great Salt Lake, Utah.</title>
        <authorList>
            <person name="Jinkerson R.E."/>
            <person name="D'Adamo S."/>
            <person name="Posewitz M.C."/>
        </authorList>
    </citation>
    <scope>NUCLEOTIDE SEQUENCE</scope>
    <source>
        <strain evidence="2">GSL018</strain>
    </source>
</reference>
<protein>
    <submittedName>
        <fullName evidence="2">Uncharacterized protein</fullName>
    </submittedName>
</protein>
<accession>A0A061RDN0</accession>
<organism evidence="2">
    <name type="scientific">Tetraselmis sp. GSL018</name>
    <dbReference type="NCBI Taxonomy" id="582737"/>
    <lineage>
        <taxon>Eukaryota</taxon>
        <taxon>Viridiplantae</taxon>
        <taxon>Chlorophyta</taxon>
        <taxon>core chlorophytes</taxon>
        <taxon>Chlorodendrophyceae</taxon>
        <taxon>Chlorodendrales</taxon>
        <taxon>Chlorodendraceae</taxon>
        <taxon>Tetraselmis</taxon>
    </lineage>
</organism>
<feature type="signal peptide" evidence="1">
    <location>
        <begin position="1"/>
        <end position="24"/>
    </location>
</feature>
<dbReference type="EMBL" id="GBEZ01017430">
    <property type="protein sequence ID" value="JAC68899.1"/>
    <property type="molecule type" value="Transcribed_RNA"/>
</dbReference>
<evidence type="ECO:0000313" key="2">
    <source>
        <dbReference type="EMBL" id="JAC68899.1"/>
    </source>
</evidence>
<sequence>MALARNCNFLFVAFFLVVVKNSKARSSSSSDESSEVSTSENTLVTDPNMYFTALFPKMPSGINDAGYVAAVEEAGKLLGYNLSGRVKALKVEPSTLGLQVWTEIMFSHRYDGSILQTVLKNNDELLQEAFADKYGDVIFGDVSLGLTGTKYMTVPGVRWGTRT</sequence>
<evidence type="ECO:0000256" key="1">
    <source>
        <dbReference type="SAM" id="SignalP"/>
    </source>
</evidence>
<gene>
    <name evidence="2" type="ORF">TSPGSL018_7659</name>
</gene>
<keyword evidence="1" id="KW-0732">Signal</keyword>